<dbReference type="Pfam" id="PF04000">
    <property type="entry name" value="Sas10_Utp3"/>
    <property type="match status" value="1"/>
</dbReference>
<feature type="region of interest" description="Disordered" evidence="1">
    <location>
        <begin position="135"/>
        <end position="208"/>
    </location>
</feature>
<comment type="caution">
    <text evidence="2">The sequence shown here is derived from an EMBL/GenBank/DDBJ whole genome shotgun (WGS) entry which is preliminary data.</text>
</comment>
<name>A0A9P6BBJ9_9AGAM</name>
<evidence type="ECO:0000256" key="1">
    <source>
        <dbReference type="SAM" id="MobiDB-lite"/>
    </source>
</evidence>
<gene>
    <name evidence="2" type="ORF">BS47DRAFT_1335153</name>
</gene>
<reference evidence="2" key="1">
    <citation type="journal article" date="2020" name="Nat. Commun.">
        <title>Large-scale genome sequencing of mycorrhizal fungi provides insights into the early evolution of symbiotic traits.</title>
        <authorList>
            <person name="Miyauchi S."/>
            <person name="Kiss E."/>
            <person name="Kuo A."/>
            <person name="Drula E."/>
            <person name="Kohler A."/>
            <person name="Sanchez-Garcia M."/>
            <person name="Morin E."/>
            <person name="Andreopoulos B."/>
            <person name="Barry K.W."/>
            <person name="Bonito G."/>
            <person name="Buee M."/>
            <person name="Carver A."/>
            <person name="Chen C."/>
            <person name="Cichocki N."/>
            <person name="Clum A."/>
            <person name="Culley D."/>
            <person name="Crous P.W."/>
            <person name="Fauchery L."/>
            <person name="Girlanda M."/>
            <person name="Hayes R.D."/>
            <person name="Keri Z."/>
            <person name="LaButti K."/>
            <person name="Lipzen A."/>
            <person name="Lombard V."/>
            <person name="Magnuson J."/>
            <person name="Maillard F."/>
            <person name="Murat C."/>
            <person name="Nolan M."/>
            <person name="Ohm R.A."/>
            <person name="Pangilinan J."/>
            <person name="Pereira M.F."/>
            <person name="Perotto S."/>
            <person name="Peter M."/>
            <person name="Pfister S."/>
            <person name="Riley R."/>
            <person name="Sitrit Y."/>
            <person name="Stielow J.B."/>
            <person name="Szollosi G."/>
            <person name="Zifcakova L."/>
            <person name="Stursova M."/>
            <person name="Spatafora J.W."/>
            <person name="Tedersoo L."/>
            <person name="Vaario L.M."/>
            <person name="Yamada A."/>
            <person name="Yan M."/>
            <person name="Wang P."/>
            <person name="Xu J."/>
            <person name="Bruns T."/>
            <person name="Baldrian P."/>
            <person name="Vilgalys R."/>
            <person name="Dunand C."/>
            <person name="Henrissat B."/>
            <person name="Grigoriev I.V."/>
            <person name="Hibbett D."/>
            <person name="Nagy L.G."/>
            <person name="Martin F.M."/>
        </authorList>
    </citation>
    <scope>NUCLEOTIDE SEQUENCE</scope>
    <source>
        <strain evidence="2">UP504</strain>
    </source>
</reference>
<keyword evidence="3" id="KW-1185">Reference proteome</keyword>
<feature type="compositionally biased region" description="Basic and acidic residues" evidence="1">
    <location>
        <begin position="135"/>
        <end position="146"/>
    </location>
</feature>
<accession>A0A9P6BBJ9</accession>
<dbReference type="Proteomes" id="UP000886523">
    <property type="component" value="Unassembled WGS sequence"/>
</dbReference>
<sequence length="361" mass="39601">MTSDGAVEAFVTVADEITASFSSVRQLIQSTLKKARDTSDLDVKDGISLLSLKNDVLLSYLQSLVLLSSHRILGHSLLERSAPLASFSSATREPRGADAGDLVDSAVESRAILEKTKALEARMRYQIQKLVRVAEDTDTRDQDITHDPLAFRPNLQNLVGSTEDGNKDVPDEANDSGSRDGIYRPPKLAPVPYSETAPSKSKKRAPPVPTALASLTHLDPSAPHAESTSGLGGGSAATKSVVKARLDRMVQFEEDNMTRLLLNKKDAKRRLRDESDIALGGMGGGLSRGGGFEDEFDDVLRAVNRTKSTRTGDGYEELRQRSKKMDVLSRSRTRKEPEDEGKRGRFEKEVRNSKRKARGRR</sequence>
<feature type="compositionally biased region" description="Basic and acidic residues" evidence="1">
    <location>
        <begin position="316"/>
        <end position="352"/>
    </location>
</feature>
<dbReference type="GO" id="GO:0000462">
    <property type="term" value="P:maturation of SSU-rRNA from tricistronic rRNA transcript (SSU-rRNA, 5.8S rRNA, LSU-rRNA)"/>
    <property type="evidence" value="ECO:0007669"/>
    <property type="project" value="TreeGrafter"/>
</dbReference>
<evidence type="ECO:0000313" key="3">
    <source>
        <dbReference type="Proteomes" id="UP000886523"/>
    </source>
</evidence>
<dbReference type="GO" id="GO:0032040">
    <property type="term" value="C:small-subunit processome"/>
    <property type="evidence" value="ECO:0007669"/>
    <property type="project" value="TreeGrafter"/>
</dbReference>
<dbReference type="AlphaFoldDB" id="A0A9P6BBJ9"/>
<dbReference type="PANTHER" id="PTHR13237:SF9">
    <property type="entry name" value="NEUROGUIDIN"/>
    <property type="match status" value="1"/>
</dbReference>
<dbReference type="PANTHER" id="PTHR13237">
    <property type="entry name" value="SOMETHING ABOUT SILENCING PROTEIN 10-RELATED"/>
    <property type="match status" value="1"/>
</dbReference>
<feature type="region of interest" description="Disordered" evidence="1">
    <location>
        <begin position="303"/>
        <end position="361"/>
    </location>
</feature>
<dbReference type="OrthoDB" id="203440at2759"/>
<dbReference type="EMBL" id="MU128909">
    <property type="protein sequence ID" value="KAF9521072.1"/>
    <property type="molecule type" value="Genomic_DNA"/>
</dbReference>
<dbReference type="InterPro" id="IPR007146">
    <property type="entry name" value="Sas10/Utp3/C1D"/>
</dbReference>
<proteinExistence type="predicted"/>
<organism evidence="2 3">
    <name type="scientific">Hydnum rufescens UP504</name>
    <dbReference type="NCBI Taxonomy" id="1448309"/>
    <lineage>
        <taxon>Eukaryota</taxon>
        <taxon>Fungi</taxon>
        <taxon>Dikarya</taxon>
        <taxon>Basidiomycota</taxon>
        <taxon>Agaricomycotina</taxon>
        <taxon>Agaricomycetes</taxon>
        <taxon>Cantharellales</taxon>
        <taxon>Hydnaceae</taxon>
        <taxon>Hydnum</taxon>
    </lineage>
</organism>
<evidence type="ECO:0000313" key="2">
    <source>
        <dbReference type="EMBL" id="KAF9521072.1"/>
    </source>
</evidence>
<protein>
    <submittedName>
        <fullName evidence="2">Uncharacterized protein</fullName>
    </submittedName>
</protein>